<dbReference type="Proteomes" id="UP000078576">
    <property type="component" value="Unassembled WGS sequence"/>
</dbReference>
<proteinExistence type="predicted"/>
<feature type="compositionally biased region" description="Low complexity" evidence="1">
    <location>
        <begin position="449"/>
        <end position="463"/>
    </location>
</feature>
<dbReference type="CDD" id="cd14687">
    <property type="entry name" value="bZIP_ATF2"/>
    <property type="match status" value="1"/>
</dbReference>
<feature type="region of interest" description="Disordered" evidence="1">
    <location>
        <begin position="165"/>
        <end position="370"/>
    </location>
</feature>
<keyword evidence="4" id="KW-1185">Reference proteome</keyword>
<dbReference type="PROSITE" id="PS00036">
    <property type="entry name" value="BZIP_BASIC"/>
    <property type="match status" value="1"/>
</dbReference>
<evidence type="ECO:0000313" key="4">
    <source>
        <dbReference type="Proteomes" id="UP000078576"/>
    </source>
</evidence>
<feature type="compositionally biased region" description="Polar residues" evidence="1">
    <location>
        <begin position="201"/>
        <end position="213"/>
    </location>
</feature>
<dbReference type="GO" id="GO:0003700">
    <property type="term" value="F:DNA-binding transcription factor activity"/>
    <property type="evidence" value="ECO:0007669"/>
    <property type="project" value="InterPro"/>
</dbReference>
<dbReference type="STRING" id="694573.A0A194UXM0"/>
<reference evidence="4" key="1">
    <citation type="submission" date="2014-12" db="EMBL/GenBank/DDBJ databases">
        <title>Genome Sequence of Valsa Canker Pathogens Uncovers a Specific Adaption of Colonization on Woody Bark.</title>
        <authorList>
            <person name="Yin Z."/>
            <person name="Liu H."/>
            <person name="Gao X."/>
            <person name="Li Z."/>
            <person name="Song N."/>
            <person name="Ke X."/>
            <person name="Dai Q."/>
            <person name="Wu Y."/>
            <person name="Sun Y."/>
            <person name="Xu J.-R."/>
            <person name="Kang Z.K."/>
            <person name="Wang L."/>
            <person name="Huang L."/>
        </authorList>
    </citation>
    <scope>NUCLEOTIDE SEQUENCE [LARGE SCALE GENOMIC DNA]</scope>
    <source>
        <strain evidence="4">SXYL134</strain>
    </source>
</reference>
<evidence type="ECO:0000256" key="1">
    <source>
        <dbReference type="SAM" id="MobiDB-lite"/>
    </source>
</evidence>
<feature type="domain" description="BZIP" evidence="2">
    <location>
        <begin position="355"/>
        <end position="411"/>
    </location>
</feature>
<feature type="compositionally biased region" description="Polar residues" evidence="1">
    <location>
        <begin position="433"/>
        <end position="448"/>
    </location>
</feature>
<feature type="compositionally biased region" description="Polar residues" evidence="1">
    <location>
        <begin position="294"/>
        <end position="304"/>
    </location>
</feature>
<dbReference type="OrthoDB" id="295274at2759"/>
<dbReference type="Gene3D" id="1.20.5.170">
    <property type="match status" value="1"/>
</dbReference>
<evidence type="ECO:0000313" key="3">
    <source>
        <dbReference type="EMBL" id="KUI56477.1"/>
    </source>
</evidence>
<feature type="compositionally biased region" description="Low complexity" evidence="1">
    <location>
        <begin position="341"/>
        <end position="353"/>
    </location>
</feature>
<dbReference type="AlphaFoldDB" id="A0A194UXM0"/>
<feature type="compositionally biased region" description="Polar residues" evidence="1">
    <location>
        <begin position="165"/>
        <end position="185"/>
    </location>
</feature>
<dbReference type="PROSITE" id="PS50217">
    <property type="entry name" value="BZIP"/>
    <property type="match status" value="1"/>
</dbReference>
<feature type="compositionally biased region" description="Basic and acidic residues" evidence="1">
    <location>
        <begin position="248"/>
        <end position="258"/>
    </location>
</feature>
<feature type="region of interest" description="Disordered" evidence="1">
    <location>
        <begin position="1"/>
        <end position="33"/>
    </location>
</feature>
<dbReference type="SMART" id="SM00338">
    <property type="entry name" value="BRLZ"/>
    <property type="match status" value="1"/>
</dbReference>
<feature type="compositionally biased region" description="Low complexity" evidence="1">
    <location>
        <begin position="220"/>
        <end position="232"/>
    </location>
</feature>
<accession>A0A194UXM0</accession>
<gene>
    <name evidence="3" type="ORF">VP1G_03834</name>
</gene>
<name>A0A194UXM0_CYTMA</name>
<feature type="compositionally biased region" description="Low complexity" evidence="1">
    <location>
        <begin position="322"/>
        <end position="333"/>
    </location>
</feature>
<evidence type="ECO:0000259" key="2">
    <source>
        <dbReference type="PROSITE" id="PS50217"/>
    </source>
</evidence>
<dbReference type="EMBL" id="KN714689">
    <property type="protein sequence ID" value="KUI56477.1"/>
    <property type="molecule type" value="Genomic_DNA"/>
</dbReference>
<protein>
    <submittedName>
        <fullName evidence="3">Transcription factor atf21</fullName>
    </submittedName>
</protein>
<dbReference type="SUPFAM" id="SSF57959">
    <property type="entry name" value="Leucine zipper domain"/>
    <property type="match status" value="1"/>
</dbReference>
<dbReference type="InterPro" id="IPR046347">
    <property type="entry name" value="bZIP_sf"/>
</dbReference>
<sequence>MPQTNQHLTDQDFVGSTESEDTGTPYGHVEGNEYPQFTSTLEHTPTAATTTTAHSFHPSYPSHAVHGPMYPQYSSFFDFNEAGTTPTESLIANSDARFAIPTAGNDFSWSQSDAWDSGNTSGFAIDTNMSSSSALMQHAPMQFPWDMNNNYEPMVNNTAWSVAGSSPFSTHESPTSARPSSQNIGRTSPSRSRRPSIARYHSSSTTYQLSPASTIVEPMQQQHQQQQQQQQQLEQRTESIRPNKRRKSGLERREREESQQYPSSAATPTPLALSAVPTPSPKDNTIVVPDHGTDSYSQPHTSPQQHRELPVEHQQQNPNEYSKPQPQSQSQPSFAPPRQQPPLQQQQQQPPQALRERNRAAANKCRRKSKAVVADLEATERDLAEEHRQLSQTAGSLREEVLALKSSLLVHGHCEDEVIQQYFANSARLVGSGQQVGQPQRGQSSFLTRSSSRGRQQSGFGNQEGSQGEE</sequence>
<feature type="region of interest" description="Disordered" evidence="1">
    <location>
        <begin position="433"/>
        <end position="470"/>
    </location>
</feature>
<dbReference type="InterPro" id="IPR004827">
    <property type="entry name" value="bZIP"/>
</dbReference>
<organism evidence="3 4">
    <name type="scientific">Cytospora mali</name>
    <name type="common">Apple Valsa canker fungus</name>
    <name type="synonym">Valsa mali</name>
    <dbReference type="NCBI Taxonomy" id="578113"/>
    <lineage>
        <taxon>Eukaryota</taxon>
        <taxon>Fungi</taxon>
        <taxon>Dikarya</taxon>
        <taxon>Ascomycota</taxon>
        <taxon>Pezizomycotina</taxon>
        <taxon>Sordariomycetes</taxon>
        <taxon>Sordariomycetidae</taxon>
        <taxon>Diaporthales</taxon>
        <taxon>Cytosporaceae</taxon>
        <taxon>Cytospora</taxon>
    </lineage>
</organism>